<sequence>MENKTHNFFLSKEEPNKSCLLALREIILEQNEGISESIKWGSPCYSFKNKMLCFLMVDKKSDHPYLLMVKGNELDFEALQQGTRKKMKVLPIHPEKDIPIRLLEEIIQSALSLY</sequence>
<dbReference type="Proteomes" id="UP000257127">
    <property type="component" value="Unassembled WGS sequence"/>
</dbReference>
<feature type="domain" description="YdhG-like" evidence="1">
    <location>
        <begin position="17"/>
        <end position="111"/>
    </location>
</feature>
<keyword evidence="3" id="KW-1185">Reference proteome</keyword>
<protein>
    <submittedName>
        <fullName evidence="2">DUF1801 domain-containing protein</fullName>
    </submittedName>
</protein>
<name>A0A3E1F224_9FLAO</name>
<proteinExistence type="predicted"/>
<dbReference type="OrthoDB" id="670608at2"/>
<dbReference type="Gene3D" id="3.90.1150.200">
    <property type="match status" value="1"/>
</dbReference>
<dbReference type="AlphaFoldDB" id="A0A3E1F224"/>
<accession>A0A3E1F224</accession>
<reference evidence="2 3" key="1">
    <citation type="submission" date="2018-08" db="EMBL/GenBank/DDBJ databases">
        <title>The draft genome squence of Brumimicrobium sp. N62.</title>
        <authorList>
            <person name="Du Z.-J."/>
            <person name="Luo H.-R."/>
        </authorList>
    </citation>
    <scope>NUCLEOTIDE SEQUENCE [LARGE SCALE GENOMIC DNA]</scope>
    <source>
        <strain evidence="2 3">N62</strain>
    </source>
</reference>
<gene>
    <name evidence="2" type="ORF">DXU93_02595</name>
</gene>
<evidence type="ECO:0000313" key="2">
    <source>
        <dbReference type="EMBL" id="RFC55845.1"/>
    </source>
</evidence>
<evidence type="ECO:0000313" key="3">
    <source>
        <dbReference type="Proteomes" id="UP000257127"/>
    </source>
</evidence>
<dbReference type="SUPFAM" id="SSF159888">
    <property type="entry name" value="YdhG-like"/>
    <property type="match status" value="1"/>
</dbReference>
<organism evidence="2 3">
    <name type="scientific">Brumimicrobium aurantiacum</name>
    <dbReference type="NCBI Taxonomy" id="1737063"/>
    <lineage>
        <taxon>Bacteria</taxon>
        <taxon>Pseudomonadati</taxon>
        <taxon>Bacteroidota</taxon>
        <taxon>Flavobacteriia</taxon>
        <taxon>Flavobacteriales</taxon>
        <taxon>Crocinitomicaceae</taxon>
        <taxon>Brumimicrobium</taxon>
    </lineage>
</organism>
<dbReference type="Pfam" id="PF08818">
    <property type="entry name" value="DUF1801"/>
    <property type="match status" value="1"/>
</dbReference>
<dbReference type="InterPro" id="IPR014922">
    <property type="entry name" value="YdhG-like"/>
</dbReference>
<dbReference type="EMBL" id="QURB01000001">
    <property type="protein sequence ID" value="RFC55845.1"/>
    <property type="molecule type" value="Genomic_DNA"/>
</dbReference>
<evidence type="ECO:0000259" key="1">
    <source>
        <dbReference type="Pfam" id="PF08818"/>
    </source>
</evidence>
<comment type="caution">
    <text evidence="2">The sequence shown here is derived from an EMBL/GenBank/DDBJ whole genome shotgun (WGS) entry which is preliminary data.</text>
</comment>
<dbReference type="RefSeq" id="WP_116879680.1">
    <property type="nucleotide sequence ID" value="NZ_QURB01000001.1"/>
</dbReference>